<dbReference type="SUPFAM" id="SSF117987">
    <property type="entry name" value="CRISPR-associated protein"/>
    <property type="match status" value="1"/>
</dbReference>
<protein>
    <submittedName>
        <fullName evidence="1">CRISPR system Cascade subunit CasE</fullName>
    </submittedName>
</protein>
<proteinExistence type="predicted"/>
<name>A0A1I0C2E2_9GAMM</name>
<reference evidence="2" key="1">
    <citation type="submission" date="2016-10" db="EMBL/GenBank/DDBJ databases">
        <authorList>
            <person name="Varghese N."/>
            <person name="Submissions S."/>
        </authorList>
    </citation>
    <scope>NUCLEOTIDE SEQUENCE [LARGE SCALE GENOMIC DNA]</scope>
    <source>
        <strain evidence="2">DSM 18579</strain>
    </source>
</reference>
<evidence type="ECO:0000313" key="1">
    <source>
        <dbReference type="EMBL" id="SET13540.1"/>
    </source>
</evidence>
<dbReference type="Gene3D" id="3.30.70.1210">
    <property type="entry name" value="Crispr-associated protein, domain 2"/>
    <property type="match status" value="1"/>
</dbReference>
<gene>
    <name evidence="1" type="ORF">SAMN02583745_01472</name>
</gene>
<dbReference type="AlphaFoldDB" id="A0A1I0C2E2"/>
<dbReference type="SMART" id="SM01101">
    <property type="entry name" value="CRISPR_assoc"/>
    <property type="match status" value="1"/>
</dbReference>
<dbReference type="Proteomes" id="UP000242642">
    <property type="component" value="Unassembled WGS sequence"/>
</dbReference>
<accession>A0A1I0C2E2</accession>
<dbReference type="RefSeq" id="WP_093319175.1">
    <property type="nucleotide sequence ID" value="NZ_FOHV01000009.1"/>
</dbReference>
<organism evidence="1 2">
    <name type="scientific">Thorsellia anophelis DSM 18579</name>
    <dbReference type="NCBI Taxonomy" id="1123402"/>
    <lineage>
        <taxon>Bacteria</taxon>
        <taxon>Pseudomonadati</taxon>
        <taxon>Pseudomonadota</taxon>
        <taxon>Gammaproteobacteria</taxon>
        <taxon>Enterobacterales</taxon>
        <taxon>Thorselliaceae</taxon>
        <taxon>Thorsellia</taxon>
    </lineage>
</organism>
<dbReference type="NCBIfam" id="TIGR01907">
    <property type="entry name" value="casE_Cse3"/>
    <property type="match status" value="1"/>
</dbReference>
<keyword evidence="2" id="KW-1185">Reference proteome</keyword>
<dbReference type="STRING" id="1123402.SAMN02583745_01472"/>
<sequence>MLYATALRLDRRAVRNLKIRDSYSLHRVVYDLFNDIRTESEKKTSVSSGIQWVDKGVKNDHRQIIIVSDRPPSPPKIGQIESKIIPENFLNFEHYNFAITISPTIRNKLTSKLIPIKEKSEVQKWFTGRSSKNWGFVVAPNNLEVSAIRMNQFEGKASHLITLHQATIQGTLTVTNKILFANSFKNGLGRGRSFGCGLLQITPIDNLTFFK</sequence>
<dbReference type="OrthoDB" id="9795689at2"/>
<dbReference type="InterPro" id="IPR010179">
    <property type="entry name" value="CRISPR-assoc_prot_Cse3"/>
</dbReference>
<evidence type="ECO:0000313" key="2">
    <source>
        <dbReference type="Proteomes" id="UP000242642"/>
    </source>
</evidence>
<dbReference type="EMBL" id="FOHV01000009">
    <property type="protein sequence ID" value="SET13540.1"/>
    <property type="molecule type" value="Genomic_DNA"/>
</dbReference>
<dbReference type="Pfam" id="PF08798">
    <property type="entry name" value="CRISPR_assoc"/>
    <property type="match status" value="1"/>
</dbReference>